<reference evidence="8 9" key="1">
    <citation type="journal article" date="2016" name="Nat. Commun.">
        <title>Extremotolerant tardigrade genome and improved radiotolerance of human cultured cells by tardigrade-unique protein.</title>
        <authorList>
            <person name="Hashimoto T."/>
            <person name="Horikawa D.D."/>
            <person name="Saito Y."/>
            <person name="Kuwahara H."/>
            <person name="Kozuka-Hata H."/>
            <person name="Shin-I T."/>
            <person name="Minakuchi Y."/>
            <person name="Ohishi K."/>
            <person name="Motoyama A."/>
            <person name="Aizu T."/>
            <person name="Enomoto A."/>
            <person name="Kondo K."/>
            <person name="Tanaka S."/>
            <person name="Hara Y."/>
            <person name="Koshikawa S."/>
            <person name="Sagara H."/>
            <person name="Miura T."/>
            <person name="Yokobori S."/>
            <person name="Miyagawa K."/>
            <person name="Suzuki Y."/>
            <person name="Kubo T."/>
            <person name="Oyama M."/>
            <person name="Kohara Y."/>
            <person name="Fujiyama A."/>
            <person name="Arakawa K."/>
            <person name="Katayama T."/>
            <person name="Toyoda A."/>
            <person name="Kunieda T."/>
        </authorList>
    </citation>
    <scope>NUCLEOTIDE SEQUENCE [LARGE SCALE GENOMIC DNA]</scope>
    <source>
        <strain evidence="8 9">YOKOZUNA-1</strain>
    </source>
</reference>
<keyword evidence="4 6" id="KW-0472">Membrane</keyword>
<dbReference type="SMART" id="SM01381">
    <property type="entry name" value="7TM_GPCR_Srsx"/>
    <property type="match status" value="1"/>
</dbReference>
<feature type="transmembrane region" description="Helical" evidence="6">
    <location>
        <begin position="373"/>
        <end position="395"/>
    </location>
</feature>
<comment type="subcellular location">
    <subcellularLocation>
        <location evidence="1">Membrane</location>
    </subcellularLocation>
</comment>
<dbReference type="SUPFAM" id="SSF81321">
    <property type="entry name" value="Family A G protein-coupled receptor-like"/>
    <property type="match status" value="1"/>
</dbReference>
<dbReference type="Proteomes" id="UP000186922">
    <property type="component" value="Unassembled WGS sequence"/>
</dbReference>
<evidence type="ECO:0000256" key="4">
    <source>
        <dbReference type="ARBA" id="ARBA00023136"/>
    </source>
</evidence>
<feature type="transmembrane region" description="Helical" evidence="6">
    <location>
        <begin position="415"/>
        <end position="431"/>
    </location>
</feature>
<feature type="transmembrane region" description="Helical" evidence="6">
    <location>
        <begin position="74"/>
        <end position="96"/>
    </location>
</feature>
<feature type="domain" description="G-protein coupled receptors family 1 profile" evidence="7">
    <location>
        <begin position="89"/>
        <end position="428"/>
    </location>
</feature>
<evidence type="ECO:0000259" key="7">
    <source>
        <dbReference type="PROSITE" id="PS50262"/>
    </source>
</evidence>
<evidence type="ECO:0000256" key="2">
    <source>
        <dbReference type="ARBA" id="ARBA00022692"/>
    </source>
</evidence>
<dbReference type="CDD" id="cd14978">
    <property type="entry name" value="7tmA_FMRFamide_R-like"/>
    <property type="match status" value="1"/>
</dbReference>
<comment type="caution">
    <text evidence="8">The sequence shown here is derived from an EMBL/GenBank/DDBJ whole genome shotgun (WGS) entry which is preliminary data.</text>
</comment>
<dbReference type="GO" id="GO:0008528">
    <property type="term" value="F:G protein-coupled peptide receptor activity"/>
    <property type="evidence" value="ECO:0007669"/>
    <property type="project" value="InterPro"/>
</dbReference>
<feature type="compositionally biased region" description="Polar residues" evidence="5">
    <location>
        <begin position="476"/>
        <end position="489"/>
    </location>
</feature>
<feature type="region of interest" description="Disordered" evidence="5">
    <location>
        <begin position="303"/>
        <end position="366"/>
    </location>
</feature>
<dbReference type="InterPro" id="IPR017452">
    <property type="entry name" value="GPCR_Rhodpsn_7TM"/>
</dbReference>
<dbReference type="Gene3D" id="1.20.1070.10">
    <property type="entry name" value="Rhodopsin 7-helix transmembrane proteins"/>
    <property type="match status" value="1"/>
</dbReference>
<evidence type="ECO:0000256" key="6">
    <source>
        <dbReference type="SAM" id="Phobius"/>
    </source>
</evidence>
<dbReference type="InterPro" id="IPR019427">
    <property type="entry name" value="7TM_GPCR_serpentine_rcpt_Srw"/>
</dbReference>
<keyword evidence="9" id="KW-1185">Reference proteome</keyword>
<protein>
    <recommendedName>
        <fullName evidence="7">G-protein coupled receptors family 1 profile domain-containing protein</fullName>
    </recommendedName>
</protein>
<feature type="transmembrane region" description="Helical" evidence="6">
    <location>
        <begin position="196"/>
        <end position="216"/>
    </location>
</feature>
<dbReference type="PROSITE" id="PS50262">
    <property type="entry name" value="G_PROTEIN_RECEP_F1_2"/>
    <property type="match status" value="1"/>
</dbReference>
<evidence type="ECO:0000313" key="8">
    <source>
        <dbReference type="EMBL" id="GAU95376.1"/>
    </source>
</evidence>
<dbReference type="PRINTS" id="PR00237">
    <property type="entry name" value="GPCRRHODOPSN"/>
</dbReference>
<gene>
    <name evidence="8" type="primary">RvY_07004-1</name>
    <name evidence="8" type="synonym">RvY_07004.1</name>
    <name evidence="8" type="ORF">RvY_07004</name>
</gene>
<dbReference type="OrthoDB" id="5864054at2759"/>
<evidence type="ECO:0000256" key="3">
    <source>
        <dbReference type="ARBA" id="ARBA00022989"/>
    </source>
</evidence>
<dbReference type="InterPro" id="IPR000276">
    <property type="entry name" value="GPCR_Rhodpsn"/>
</dbReference>
<feature type="compositionally biased region" description="Low complexity" evidence="5">
    <location>
        <begin position="340"/>
        <end position="352"/>
    </location>
</feature>
<keyword evidence="2 6" id="KW-0812">Transmembrane</keyword>
<name>A0A1D1V0H6_RAMVA</name>
<feature type="transmembrane region" description="Helical" evidence="6">
    <location>
        <begin position="108"/>
        <end position="129"/>
    </location>
</feature>
<dbReference type="EMBL" id="BDGG01000003">
    <property type="protein sequence ID" value="GAU95376.1"/>
    <property type="molecule type" value="Genomic_DNA"/>
</dbReference>
<evidence type="ECO:0000313" key="9">
    <source>
        <dbReference type="Proteomes" id="UP000186922"/>
    </source>
</evidence>
<sequence>MWDSQEVMALINETILGDSPVDSYGLAAHPLTADVAPVLNEGENAPLYEGNFTHVPAPYGGDYFMAFHKAYFPIHGYLAIVISIFGIVSNVINVAVLSQKSMVTPTNAILTALAVVDVLVMLTYVPFALHQFILRYTFTMVEWRSYSWMLFICFNINFTIVCHTISVWLTITLAVFRYIAVSFPNKVQEYCSMRRAILAIVSAFLCTAIICTPSYLSVQVTQLTRADWTEDQLEQMDPVDQNTTMYRIDESDLSRNNNNIPRIISFYAFSVLAKLVPCVVLTLLSIQLVRALIQAERRRFQLKNPNGLPPRRPIPSNPATTGTTSNGQRGSLGPTETTQFLLPPGGTTTFTTKTSNNSPSHNRPVGRDRTTRMLLAILVFFLITEFPSGLVALFSCFSPDFFKYVYGPLGDLMDILALINSSVNFILYCSMSRQFRKTFCSMFVPKPITQRWKAYKVRRGNGTTGTALTERTVTYHPNNKQGSLNTSHTRTTDGRTVDQEDDMGT</sequence>
<feature type="compositionally biased region" description="Polar residues" evidence="5">
    <location>
        <begin position="317"/>
        <end position="339"/>
    </location>
</feature>
<evidence type="ECO:0000256" key="5">
    <source>
        <dbReference type="SAM" id="MobiDB-lite"/>
    </source>
</evidence>
<organism evidence="8 9">
    <name type="scientific">Ramazzottius varieornatus</name>
    <name type="common">Water bear</name>
    <name type="synonym">Tardigrade</name>
    <dbReference type="NCBI Taxonomy" id="947166"/>
    <lineage>
        <taxon>Eukaryota</taxon>
        <taxon>Metazoa</taxon>
        <taxon>Ecdysozoa</taxon>
        <taxon>Tardigrada</taxon>
        <taxon>Eutardigrada</taxon>
        <taxon>Parachela</taxon>
        <taxon>Hypsibioidea</taxon>
        <taxon>Ramazzottiidae</taxon>
        <taxon>Ramazzottius</taxon>
    </lineage>
</organism>
<dbReference type="AlphaFoldDB" id="A0A1D1V0H6"/>
<dbReference type="InterPro" id="IPR053219">
    <property type="entry name" value="GPCR_Dmsr-1"/>
</dbReference>
<feature type="transmembrane region" description="Helical" evidence="6">
    <location>
        <begin position="149"/>
        <end position="176"/>
    </location>
</feature>
<dbReference type="GO" id="GO:0005886">
    <property type="term" value="C:plasma membrane"/>
    <property type="evidence" value="ECO:0007669"/>
    <property type="project" value="TreeGrafter"/>
</dbReference>
<dbReference type="STRING" id="947166.A0A1D1V0H6"/>
<accession>A0A1D1V0H6</accession>
<keyword evidence="3 6" id="KW-1133">Transmembrane helix</keyword>
<feature type="transmembrane region" description="Helical" evidence="6">
    <location>
        <begin position="264"/>
        <end position="293"/>
    </location>
</feature>
<proteinExistence type="predicted"/>
<evidence type="ECO:0000256" key="1">
    <source>
        <dbReference type="ARBA" id="ARBA00004370"/>
    </source>
</evidence>
<dbReference type="Pfam" id="PF10324">
    <property type="entry name" value="7TM_GPCR_Srw"/>
    <property type="match status" value="2"/>
</dbReference>
<feature type="region of interest" description="Disordered" evidence="5">
    <location>
        <begin position="476"/>
        <end position="505"/>
    </location>
</feature>
<feature type="compositionally biased region" description="Pro residues" evidence="5">
    <location>
        <begin position="307"/>
        <end position="316"/>
    </location>
</feature>
<dbReference type="PANTHER" id="PTHR46273">
    <property type="entry name" value="MYOSUPPRESSIN RECEPTOR 1, ISOFORM B-RELATED"/>
    <property type="match status" value="1"/>
</dbReference>
<dbReference type="PANTHER" id="PTHR46273:SF4">
    <property type="entry name" value="AT19640P"/>
    <property type="match status" value="1"/>
</dbReference>